<dbReference type="PANTHER" id="PTHR47718">
    <property type="entry name" value="OS01G0519700 PROTEIN"/>
    <property type="match status" value="1"/>
</dbReference>
<comment type="caution">
    <text evidence="2">The sequence shown here is derived from an EMBL/GenBank/DDBJ whole genome shotgun (WGS) entry which is preliminary data.</text>
</comment>
<dbReference type="InterPro" id="IPR004330">
    <property type="entry name" value="FAR1_DNA_bnd_dom"/>
</dbReference>
<dbReference type="Proteomes" id="UP000236291">
    <property type="component" value="Unassembled WGS sequence"/>
</dbReference>
<feature type="domain" description="FAR1" evidence="1">
    <location>
        <begin position="11"/>
        <end position="98"/>
    </location>
</feature>
<gene>
    <name evidence="2" type="ORF">L195_g029083</name>
</gene>
<protein>
    <submittedName>
        <fullName evidence="2">Protein FAR1-related sequence 5-like</fullName>
    </submittedName>
</protein>
<evidence type="ECO:0000259" key="1">
    <source>
        <dbReference type="Pfam" id="PF03101"/>
    </source>
</evidence>
<reference evidence="2 3" key="1">
    <citation type="journal article" date="2014" name="Am. J. Bot.">
        <title>Genome assembly and annotation for red clover (Trifolium pratense; Fabaceae).</title>
        <authorList>
            <person name="Istvanek J."/>
            <person name="Jaros M."/>
            <person name="Krenek A."/>
            <person name="Repkova J."/>
        </authorList>
    </citation>
    <scope>NUCLEOTIDE SEQUENCE [LARGE SCALE GENOMIC DNA]</scope>
    <source>
        <strain evidence="3">cv. Tatra</strain>
        <tissue evidence="2">Young leaves</tissue>
    </source>
</reference>
<dbReference type="STRING" id="57577.A0A2K3L3T3"/>
<name>A0A2K3L3T3_TRIPR</name>
<evidence type="ECO:0000313" key="2">
    <source>
        <dbReference type="EMBL" id="PNX73184.1"/>
    </source>
</evidence>
<organism evidence="2 3">
    <name type="scientific">Trifolium pratense</name>
    <name type="common">Red clover</name>
    <dbReference type="NCBI Taxonomy" id="57577"/>
    <lineage>
        <taxon>Eukaryota</taxon>
        <taxon>Viridiplantae</taxon>
        <taxon>Streptophyta</taxon>
        <taxon>Embryophyta</taxon>
        <taxon>Tracheophyta</taxon>
        <taxon>Spermatophyta</taxon>
        <taxon>Magnoliopsida</taxon>
        <taxon>eudicotyledons</taxon>
        <taxon>Gunneridae</taxon>
        <taxon>Pentapetalae</taxon>
        <taxon>rosids</taxon>
        <taxon>fabids</taxon>
        <taxon>Fabales</taxon>
        <taxon>Fabaceae</taxon>
        <taxon>Papilionoideae</taxon>
        <taxon>50 kb inversion clade</taxon>
        <taxon>NPAAA clade</taxon>
        <taxon>Hologalegina</taxon>
        <taxon>IRL clade</taxon>
        <taxon>Trifolieae</taxon>
        <taxon>Trifolium</taxon>
    </lineage>
</organism>
<evidence type="ECO:0000313" key="3">
    <source>
        <dbReference type="Proteomes" id="UP000236291"/>
    </source>
</evidence>
<dbReference type="EMBL" id="ASHM01025660">
    <property type="protein sequence ID" value="PNX73184.1"/>
    <property type="molecule type" value="Genomic_DNA"/>
</dbReference>
<sequence>MKFDTEDHAYRFYNVYVGFAGFSIRKDWRNKSKLDNETVMSRKFACFKEGFKKIKDYDDKVSRKDIRTGCLAHVVISRELSGKYVVTSFVKDHNHELASPRSKHKLPSQRRVSAAQAAEVEMANRSGIRQKLIFEFISQHVGGRENVGCTSKDISNHLTAKRMKEMKEALLYDETAASFEWLFKTFLKAMCGKKPKTIFTDQD</sequence>
<feature type="non-terminal residue" evidence="2">
    <location>
        <position position="203"/>
    </location>
</feature>
<accession>A0A2K3L3T3</accession>
<dbReference type="AlphaFoldDB" id="A0A2K3L3T3"/>
<dbReference type="Pfam" id="PF03101">
    <property type="entry name" value="FAR1"/>
    <property type="match status" value="1"/>
</dbReference>
<reference evidence="2 3" key="2">
    <citation type="journal article" date="2017" name="Front. Plant Sci.">
        <title>Gene Classification and Mining of Molecular Markers Useful in Red Clover (Trifolium pratense) Breeding.</title>
        <authorList>
            <person name="Istvanek J."/>
            <person name="Dluhosova J."/>
            <person name="Dluhos P."/>
            <person name="Patkova L."/>
            <person name="Nedelnik J."/>
            <person name="Repkova J."/>
        </authorList>
    </citation>
    <scope>NUCLEOTIDE SEQUENCE [LARGE SCALE GENOMIC DNA]</scope>
    <source>
        <strain evidence="3">cv. Tatra</strain>
        <tissue evidence="2">Young leaves</tissue>
    </source>
</reference>
<proteinExistence type="predicted"/>